<dbReference type="Gene3D" id="3.10.310.70">
    <property type="match status" value="1"/>
</dbReference>
<accession>A0ABP0KDE0</accession>
<evidence type="ECO:0000313" key="2">
    <source>
        <dbReference type="EMBL" id="CAK9024574.1"/>
    </source>
</evidence>
<name>A0ABP0KDE0_9DINO</name>
<evidence type="ECO:0000259" key="1">
    <source>
        <dbReference type="Pfam" id="PF07969"/>
    </source>
</evidence>
<dbReference type="EMBL" id="CAXAMM010010931">
    <property type="protein sequence ID" value="CAK9024574.1"/>
    <property type="molecule type" value="Genomic_DNA"/>
</dbReference>
<dbReference type="SUPFAM" id="SSF51556">
    <property type="entry name" value="Metallo-dependent hydrolases"/>
    <property type="match status" value="1"/>
</dbReference>
<comment type="caution">
    <text evidence="2">The sequence shown here is derived from an EMBL/GenBank/DDBJ whole genome shotgun (WGS) entry which is preliminary data.</text>
</comment>
<dbReference type="InterPro" id="IPR011059">
    <property type="entry name" value="Metal-dep_hydrolase_composite"/>
</dbReference>
<proteinExistence type="predicted"/>
<sequence length="595" mass="66245">MTILLTRNPEMPLTSRLILTATVTTLLLCSLLSGKTVSAQQADLILHGGKVVTVDAEFSIAEAIAVRGDRIVAVGADADVLALAGEKTTKVDLDGRTVLPGLIDSHVHATGASMYEFDHPVPDMETIADVLAYVQARAAVLDEGEWIKISQVFVTRLRDQRFPTRYELDQVAPKHPVLFRTGPDAAVNSLALELSGIDKDFEITDGKPGYIERDPETGEPNGILRSCTRLVKTTGSSRRATQEDRLDRLEALFADYNRVGLTSVCDRGGSDGSIALYQRLKEEDRLTCRVFVSYSVGAQSDLEQIEKRIQKAASSPHHAYDNMLWLRGIKIFLDGGMLTGSAYMRQPWGVSQIYSISDPEYRGLIYVPEEKLYRIAKFALENDLQITAHSVGDGAVHALIKAYERIHKDDFSVKGMRPCITHCNFMSAEAIERMQRLDIVADLQPAWLWLDGKTLLRQFGDERLTYFQPYRSLFEAGVTIGGGSDHMQKIGGRRAVNPYNPFLGMWITLARSPRWMEGALHLEQSLSREQAIRLYTINNAYLTFEEKEKGSLEVGKLADLIVLDQDILTVPVDEVKDITVRQTYLGGRLVHSTAE</sequence>
<dbReference type="Gene3D" id="2.30.40.10">
    <property type="entry name" value="Urease, subunit C, domain 1"/>
    <property type="match status" value="1"/>
</dbReference>
<protein>
    <submittedName>
        <fullName evidence="2">N-substituted formamide deformylase</fullName>
    </submittedName>
</protein>
<evidence type="ECO:0000313" key="3">
    <source>
        <dbReference type="Proteomes" id="UP001642464"/>
    </source>
</evidence>
<dbReference type="Proteomes" id="UP001642464">
    <property type="component" value="Unassembled WGS sequence"/>
</dbReference>
<dbReference type="PANTHER" id="PTHR22642:SF2">
    <property type="entry name" value="PROTEIN LONG AFTER FAR-RED 3"/>
    <property type="match status" value="1"/>
</dbReference>
<organism evidence="2 3">
    <name type="scientific">Durusdinium trenchii</name>
    <dbReference type="NCBI Taxonomy" id="1381693"/>
    <lineage>
        <taxon>Eukaryota</taxon>
        <taxon>Sar</taxon>
        <taxon>Alveolata</taxon>
        <taxon>Dinophyceae</taxon>
        <taxon>Suessiales</taxon>
        <taxon>Symbiodiniaceae</taxon>
        <taxon>Durusdinium</taxon>
    </lineage>
</organism>
<dbReference type="InterPro" id="IPR032466">
    <property type="entry name" value="Metal_Hydrolase"/>
</dbReference>
<dbReference type="InterPro" id="IPR033932">
    <property type="entry name" value="YtcJ-like"/>
</dbReference>
<dbReference type="SUPFAM" id="SSF51338">
    <property type="entry name" value="Composite domain of metallo-dependent hydrolases"/>
    <property type="match status" value="1"/>
</dbReference>
<dbReference type="Pfam" id="PF07969">
    <property type="entry name" value="Amidohydro_3"/>
    <property type="match status" value="1"/>
</dbReference>
<dbReference type="PANTHER" id="PTHR22642">
    <property type="entry name" value="IMIDAZOLONEPROPIONASE"/>
    <property type="match status" value="1"/>
</dbReference>
<dbReference type="Gene3D" id="3.20.20.140">
    <property type="entry name" value="Metal-dependent hydrolases"/>
    <property type="match status" value="1"/>
</dbReference>
<dbReference type="InterPro" id="IPR013108">
    <property type="entry name" value="Amidohydro_3"/>
</dbReference>
<keyword evidence="3" id="KW-1185">Reference proteome</keyword>
<dbReference type="CDD" id="cd01300">
    <property type="entry name" value="YtcJ_like"/>
    <property type="match status" value="1"/>
</dbReference>
<gene>
    <name evidence="2" type="ORF">SCF082_LOCUS16690</name>
</gene>
<feature type="domain" description="Amidohydrolase 3" evidence="1">
    <location>
        <begin position="91"/>
        <end position="591"/>
    </location>
</feature>
<reference evidence="2 3" key="1">
    <citation type="submission" date="2024-02" db="EMBL/GenBank/DDBJ databases">
        <authorList>
            <person name="Chen Y."/>
            <person name="Shah S."/>
            <person name="Dougan E. K."/>
            <person name="Thang M."/>
            <person name="Chan C."/>
        </authorList>
    </citation>
    <scope>NUCLEOTIDE SEQUENCE [LARGE SCALE GENOMIC DNA]</scope>
</reference>